<dbReference type="Gene3D" id="1.10.8.1120">
    <property type="entry name" value="Histone RNA hairpin-binding protein RNA-binding domain"/>
    <property type="match status" value="1"/>
</dbReference>
<dbReference type="EMBL" id="FLQU01000201">
    <property type="protein sequence ID" value="SBS82261.1"/>
    <property type="molecule type" value="Genomic_DNA"/>
</dbReference>
<sequence>LAQECPLCVLLITRRKLDFTKGSSSTGASSGGSSVSSDVRTRSSGSGSKPRLKWDMLFVKCEYEMHFSHSVTKNDDINEKLKKKKLLYGKENDLNSSFLNSYNADLDNSNVGINLKIKNMCITDVKEKLAEVTDDTTQKSGVASTIKCTNNSEKENWHNALDGNKLSCNTNSLNNGKSTHLQLGAEWGIQTTVTYGVSYSNKVEKTNNVEKENDVEKRNETVAASHITATNSVVSANRVFNEGARKTAVPSENAQNGKVSRGRDCSRRSIRCASYARLSQGGNNCADRNRSKGGKKKTTSNSSVLLSASKNRKISNVPLEKKDIKNSFFAKYIVNKGENKGENKGRKKGEKEEANKGTNKIADKSGSKSANKHAFKNVNKKADKQADNKADKKADTRPNSGSTHVPEGGVELGKDGRDGKKMCHLLSIPADDIVGTISKGKKRKERNGSVEKSLSKFNCTASHDITVDENNVPLNPAKKMKNKSKRPQQGKKQQSKGNPDGERTSNLVSNIPLENAKGDREINRNLVGECLSSIVSQVKESNDVKVSEMEEGVIPNIPIIHPYHNSINDNINVEKFNNFNNNFINYLGDIRSNFTESIYSVNSNRVHSRLKEIAVGKSTKEYKNYVRLVKYEERMDDDPSTPNAYENITNAKFQAKYNLWRKKLHKFDNVG</sequence>
<dbReference type="Proteomes" id="UP000078560">
    <property type="component" value="Unassembled WGS sequence"/>
</dbReference>
<dbReference type="GO" id="GO:0051028">
    <property type="term" value="P:mRNA transport"/>
    <property type="evidence" value="ECO:0007669"/>
    <property type="project" value="TreeGrafter"/>
</dbReference>
<feature type="region of interest" description="Disordered" evidence="3">
    <location>
        <begin position="468"/>
        <end position="515"/>
    </location>
</feature>
<feature type="domain" description="Histone RNA hairpin-binding protein RNA-binding" evidence="4">
    <location>
        <begin position="603"/>
        <end position="669"/>
    </location>
</feature>
<feature type="region of interest" description="Disordered" evidence="3">
    <location>
        <begin position="281"/>
        <end position="309"/>
    </location>
</feature>
<protein>
    <recommendedName>
        <fullName evidence="4">Histone RNA hairpin-binding protein RNA-binding domain-containing protein</fullName>
    </recommendedName>
</protein>
<name>A0A1A8VPF5_PLAOA</name>
<evidence type="ECO:0000256" key="3">
    <source>
        <dbReference type="SAM" id="MobiDB-lite"/>
    </source>
</evidence>
<accession>A0A1A8VPF5</accession>
<evidence type="ECO:0000313" key="7">
    <source>
        <dbReference type="Proteomes" id="UP000078546"/>
    </source>
</evidence>
<dbReference type="AlphaFoldDB" id="A0A1A8VPF5"/>
<dbReference type="GO" id="GO:0006398">
    <property type="term" value="P:mRNA 3'-end processing by stem-loop binding and cleavage"/>
    <property type="evidence" value="ECO:0007669"/>
    <property type="project" value="TreeGrafter"/>
</dbReference>
<dbReference type="GO" id="GO:0071207">
    <property type="term" value="F:histone pre-mRNA stem-loop binding"/>
    <property type="evidence" value="ECO:0007669"/>
    <property type="project" value="TreeGrafter"/>
</dbReference>
<feature type="non-terminal residue" evidence="5">
    <location>
        <position position="1"/>
    </location>
</feature>
<feature type="compositionally biased region" description="Basic and acidic residues" evidence="3">
    <location>
        <begin position="380"/>
        <end position="396"/>
    </location>
</feature>
<evidence type="ECO:0000259" key="4">
    <source>
        <dbReference type="Pfam" id="PF15247"/>
    </source>
</evidence>
<feature type="region of interest" description="Disordered" evidence="3">
    <location>
        <begin position="338"/>
        <end position="418"/>
    </location>
</feature>
<dbReference type="InterPro" id="IPR038294">
    <property type="entry name" value="SLBP_RNA_bind_sf"/>
</dbReference>
<dbReference type="EMBL" id="FLQV01000249">
    <property type="protein sequence ID" value="SBS86347.1"/>
    <property type="molecule type" value="Genomic_DNA"/>
</dbReference>
<dbReference type="Proteomes" id="UP000078546">
    <property type="component" value="Unassembled WGS sequence"/>
</dbReference>
<feature type="compositionally biased region" description="Basic residues" evidence="3">
    <location>
        <begin position="478"/>
        <end position="489"/>
    </location>
</feature>
<comment type="similarity">
    <text evidence="1">Belongs to the SLBP family.</text>
</comment>
<reference evidence="5" key="1">
    <citation type="submission" date="2016-05" db="EMBL/GenBank/DDBJ databases">
        <authorList>
            <person name="Lavstsen T."/>
            <person name="Jespersen J.S."/>
        </authorList>
    </citation>
    <scope>NUCLEOTIDE SEQUENCE [LARGE SCALE GENOMIC DNA]</scope>
</reference>
<dbReference type="PANTHER" id="PTHR17408">
    <property type="entry name" value="HISTONE RNA HAIRPIN-BINDING PROTEIN"/>
    <property type="match status" value="1"/>
</dbReference>
<evidence type="ECO:0000256" key="2">
    <source>
        <dbReference type="ARBA" id="ARBA00022884"/>
    </source>
</evidence>
<feature type="region of interest" description="Disordered" evidence="3">
    <location>
        <begin position="21"/>
        <end position="49"/>
    </location>
</feature>
<feature type="compositionally biased region" description="Basic and acidic residues" evidence="3">
    <location>
        <begin position="338"/>
        <end position="366"/>
    </location>
</feature>
<dbReference type="GO" id="GO:0003729">
    <property type="term" value="F:mRNA binding"/>
    <property type="evidence" value="ECO:0007669"/>
    <property type="project" value="InterPro"/>
</dbReference>
<dbReference type="Pfam" id="PF15247">
    <property type="entry name" value="SLBP_RNA_bind"/>
    <property type="match status" value="1"/>
</dbReference>
<dbReference type="PANTHER" id="PTHR17408:SF0">
    <property type="entry name" value="HISTONE RNA HAIRPIN-BINDING PROTEIN"/>
    <property type="match status" value="1"/>
</dbReference>
<evidence type="ECO:0000313" key="5">
    <source>
        <dbReference type="EMBL" id="SBS82261.1"/>
    </source>
</evidence>
<reference evidence="7 8" key="2">
    <citation type="submission" date="2016-05" db="EMBL/GenBank/DDBJ databases">
        <authorList>
            <person name="Naeem Raeece"/>
        </authorList>
    </citation>
    <scope>NUCLEOTIDE SEQUENCE [LARGE SCALE GENOMIC DNA]</scope>
</reference>
<feature type="compositionally biased region" description="Basic residues" evidence="3">
    <location>
        <begin position="370"/>
        <end position="379"/>
    </location>
</feature>
<evidence type="ECO:0000313" key="6">
    <source>
        <dbReference type="EMBL" id="SBS86347.1"/>
    </source>
</evidence>
<dbReference type="InterPro" id="IPR026502">
    <property type="entry name" value="SLBP1/SLBP2"/>
</dbReference>
<feature type="compositionally biased region" description="Low complexity" evidence="3">
    <location>
        <begin position="22"/>
        <end position="48"/>
    </location>
</feature>
<evidence type="ECO:0000313" key="8">
    <source>
        <dbReference type="Proteomes" id="UP000078560"/>
    </source>
</evidence>
<dbReference type="GO" id="GO:0005737">
    <property type="term" value="C:cytoplasm"/>
    <property type="evidence" value="ECO:0007669"/>
    <property type="project" value="TreeGrafter"/>
</dbReference>
<organism evidence="5 8">
    <name type="scientific">Plasmodium ovale curtisi</name>
    <dbReference type="NCBI Taxonomy" id="864141"/>
    <lineage>
        <taxon>Eukaryota</taxon>
        <taxon>Sar</taxon>
        <taxon>Alveolata</taxon>
        <taxon>Apicomplexa</taxon>
        <taxon>Aconoidasida</taxon>
        <taxon>Haemosporida</taxon>
        <taxon>Plasmodiidae</taxon>
        <taxon>Plasmodium</taxon>
        <taxon>Plasmodium (Plasmodium)</taxon>
    </lineage>
</organism>
<keyword evidence="2" id="KW-0694">RNA-binding</keyword>
<dbReference type="GO" id="GO:0071204">
    <property type="term" value="C:histone pre-mRNA 3'end processing complex"/>
    <property type="evidence" value="ECO:0007669"/>
    <property type="project" value="TreeGrafter"/>
</dbReference>
<dbReference type="InterPro" id="IPR029344">
    <property type="entry name" value="SLBP_RNA_bind"/>
</dbReference>
<gene>
    <name evidence="6" type="ORF">POVCU1_013400</name>
    <name evidence="5" type="ORF">POVCU2_0014580</name>
</gene>
<evidence type="ECO:0000256" key="1">
    <source>
        <dbReference type="ARBA" id="ARBA00006151"/>
    </source>
</evidence>
<proteinExistence type="inferred from homology"/>